<reference evidence="3" key="2">
    <citation type="submission" date="2019-01" db="EMBL/GenBank/DDBJ databases">
        <title>Genome sequence of Desulfonema ishimotonii strain Tokyo 01.</title>
        <authorList>
            <person name="Fukui M."/>
        </authorList>
    </citation>
    <scope>NUCLEOTIDE SEQUENCE [LARGE SCALE GENOMIC DNA]</scope>
    <source>
        <strain evidence="3">Tokyo 01</strain>
    </source>
</reference>
<organism evidence="2 3">
    <name type="scientific">Desulfonema ishimotonii</name>
    <dbReference type="NCBI Taxonomy" id="45657"/>
    <lineage>
        <taxon>Bacteria</taxon>
        <taxon>Pseudomonadati</taxon>
        <taxon>Thermodesulfobacteriota</taxon>
        <taxon>Desulfobacteria</taxon>
        <taxon>Desulfobacterales</taxon>
        <taxon>Desulfococcaceae</taxon>
        <taxon>Desulfonema</taxon>
    </lineage>
</organism>
<gene>
    <name evidence="2" type="ORF">DENIS_3353</name>
</gene>
<dbReference type="AlphaFoldDB" id="A0A401FZH6"/>
<reference evidence="3" key="1">
    <citation type="submission" date="2017-11" db="EMBL/GenBank/DDBJ databases">
        <authorList>
            <person name="Watanabe M."/>
            <person name="Kojima H."/>
        </authorList>
    </citation>
    <scope>NUCLEOTIDE SEQUENCE [LARGE SCALE GENOMIC DNA]</scope>
    <source>
        <strain evidence="3">Tokyo 01</strain>
    </source>
</reference>
<evidence type="ECO:0000313" key="2">
    <source>
        <dbReference type="EMBL" id="GBC62381.1"/>
    </source>
</evidence>
<proteinExistence type="predicted"/>
<sequence length="59" mass="6457">MKSADTKLRSPRITNLKPGPSTGLTGQSHLGRPVILCKNAEHPETNFRAESPKQAQTLF</sequence>
<dbReference type="Proteomes" id="UP000288096">
    <property type="component" value="Unassembled WGS sequence"/>
</dbReference>
<feature type="region of interest" description="Disordered" evidence="1">
    <location>
        <begin position="1"/>
        <end position="29"/>
    </location>
</feature>
<dbReference type="EMBL" id="BEXT01000001">
    <property type="protein sequence ID" value="GBC62381.1"/>
    <property type="molecule type" value="Genomic_DNA"/>
</dbReference>
<name>A0A401FZH6_9BACT</name>
<keyword evidence="3" id="KW-1185">Reference proteome</keyword>
<accession>A0A401FZH6</accession>
<protein>
    <submittedName>
        <fullName evidence="2">Uncharacterized protein</fullName>
    </submittedName>
</protein>
<comment type="caution">
    <text evidence="2">The sequence shown here is derived from an EMBL/GenBank/DDBJ whole genome shotgun (WGS) entry which is preliminary data.</text>
</comment>
<evidence type="ECO:0000313" key="3">
    <source>
        <dbReference type="Proteomes" id="UP000288096"/>
    </source>
</evidence>
<evidence type="ECO:0000256" key="1">
    <source>
        <dbReference type="SAM" id="MobiDB-lite"/>
    </source>
</evidence>